<evidence type="ECO:0000256" key="2">
    <source>
        <dbReference type="ARBA" id="ARBA00022679"/>
    </source>
</evidence>
<dbReference type="EMBL" id="CP032148">
    <property type="protein sequence ID" value="QSD61871.1"/>
    <property type="molecule type" value="Genomic_DNA"/>
</dbReference>
<organism evidence="4">
    <name type="scientific">Lactococcus lactis subsp. cremoris</name>
    <name type="common">Streptococcus cremoris</name>
    <dbReference type="NCBI Taxonomy" id="1359"/>
    <lineage>
        <taxon>Bacteria</taxon>
        <taxon>Bacillati</taxon>
        <taxon>Bacillota</taxon>
        <taxon>Bacilli</taxon>
        <taxon>Lactobacillales</taxon>
        <taxon>Streptococcaceae</taxon>
        <taxon>Lactococcus</taxon>
    </lineage>
</organism>
<evidence type="ECO:0000256" key="1">
    <source>
        <dbReference type="ARBA" id="ARBA00022676"/>
    </source>
</evidence>
<proteinExistence type="predicted"/>
<evidence type="ECO:0000313" key="5">
    <source>
        <dbReference type="EMBL" id="QSD61871.1"/>
    </source>
</evidence>
<gene>
    <name evidence="5" type="ORF">LL1196_0203</name>
    <name evidence="4" type="ORF">W34_004</name>
</gene>
<evidence type="ECO:0000259" key="3">
    <source>
        <dbReference type="Pfam" id="PF00535"/>
    </source>
</evidence>
<reference evidence="5" key="2">
    <citation type="journal article" date="2020" name="Mol. Microbiol.">
        <title>The CWPS Rubik's cube: Linking diversity of cell wall polysaccharide structures with the encoded biosynthetic machinery of selected Lactococcus lactis strains.</title>
        <authorList>
            <person name="Mahony J."/>
            <person name="Frantzen C."/>
            <person name="Vinogradov E."/>
            <person name="Sadovskaya I."/>
            <person name="Theodorou I."/>
            <person name="Kelleher P."/>
            <person name="Chapot-Chartier M.P."/>
            <person name="Cambillau C."/>
            <person name="Holo H."/>
            <person name="van Sinderen D."/>
        </authorList>
    </citation>
    <scope>NUCLEOTIDE SEQUENCE</scope>
    <source>
        <strain evidence="5">1196</strain>
    </source>
</reference>
<reference evidence="4" key="1">
    <citation type="journal article" date="2014" name="MBio">
        <title>Differences in lactococcal cell wall polysaccharide structure are major determining factors in bacteriophage sensitivity.</title>
        <authorList>
            <person name="Ainsworth S."/>
            <person name="Sadovskaya I."/>
            <person name="Vinogradov E."/>
            <person name="Courtin P."/>
            <person name="Guerardel Y."/>
            <person name="Mahony J."/>
            <person name="Grard T."/>
            <person name="Cambillau C."/>
            <person name="Chapot-Chartier M.P."/>
            <person name="van Sinderen D."/>
        </authorList>
    </citation>
    <scope>NUCLEOTIDE SEQUENCE</scope>
    <source>
        <strain evidence="4">W34</strain>
    </source>
</reference>
<keyword evidence="1" id="KW-0328">Glycosyltransferase</keyword>
<feature type="domain" description="Glycosyltransferase 2-like" evidence="3">
    <location>
        <begin position="15"/>
        <end position="181"/>
    </location>
</feature>
<dbReference type="Pfam" id="PF00535">
    <property type="entry name" value="Glycos_transf_2"/>
    <property type="match status" value="1"/>
</dbReference>
<sequence>MINEKIIKKTYPLISVIIPVHNAEEYLEECVNSVLVQTYTNLEILLIDDNSTDGSINLGKQLAQRDSRILHFVEHNGSAGLTRNFGLNHMSGDYLFFLDSDDKINPETIEHLYDALKDVKIGFSISKFTNNQDKFERNQGIGEVKKLSANFLEKLKGIQASDYPSFGPIGKLYTRNIFEDIRYPNLTIHEDTAIILPIVDRAKDIFLVDSLDYYYRVNSGSITQSKITEKNEAIFIKNDFQINFVKDKYPEALNYIYQLCMNENDYVAMKSIKDGSSYAIQLFEKIYKQNQYFSKQSHSRKFLYKSKILYKIYLGISVRVWNNDFIRGLAKKILT</sequence>
<dbReference type="EMBL" id="KF498852">
    <property type="protein sequence ID" value="AHX98295.1"/>
    <property type="molecule type" value="Genomic_DNA"/>
</dbReference>
<evidence type="ECO:0000313" key="4">
    <source>
        <dbReference type="EMBL" id="AHX98295.1"/>
    </source>
</evidence>
<dbReference type="SUPFAM" id="SSF53448">
    <property type="entry name" value="Nucleotide-diphospho-sugar transferases"/>
    <property type="match status" value="1"/>
</dbReference>
<dbReference type="Proteomes" id="UP000663552">
    <property type="component" value="Chromosome"/>
</dbReference>
<name>A0A023UA08_LACLC</name>
<dbReference type="AlphaFoldDB" id="A0A023UA08"/>
<dbReference type="InterPro" id="IPR029044">
    <property type="entry name" value="Nucleotide-diphossugar_trans"/>
</dbReference>
<dbReference type="Gene3D" id="3.90.550.10">
    <property type="entry name" value="Spore Coat Polysaccharide Biosynthesis Protein SpsA, Chain A"/>
    <property type="match status" value="1"/>
</dbReference>
<accession>A0A023UA08</accession>
<dbReference type="RefSeq" id="WP_021215039.1">
    <property type="nucleotide sequence ID" value="NZ_CP032148.2"/>
</dbReference>
<dbReference type="InterPro" id="IPR001173">
    <property type="entry name" value="Glyco_trans_2-like"/>
</dbReference>
<dbReference type="PANTHER" id="PTHR22916:SF51">
    <property type="entry name" value="GLYCOSYLTRANSFERASE EPSH-RELATED"/>
    <property type="match status" value="1"/>
</dbReference>
<keyword evidence="2 4" id="KW-0808">Transferase</keyword>
<protein>
    <submittedName>
        <fullName evidence="5">Glycosyl transferase</fullName>
    </submittedName>
    <submittedName>
        <fullName evidence="4">Glycosyltransferase</fullName>
    </submittedName>
</protein>
<dbReference type="CDD" id="cd00761">
    <property type="entry name" value="Glyco_tranf_GTA_type"/>
    <property type="match status" value="1"/>
</dbReference>
<dbReference type="PANTHER" id="PTHR22916">
    <property type="entry name" value="GLYCOSYLTRANSFERASE"/>
    <property type="match status" value="1"/>
</dbReference>
<dbReference type="GO" id="GO:0016757">
    <property type="term" value="F:glycosyltransferase activity"/>
    <property type="evidence" value="ECO:0007669"/>
    <property type="project" value="UniProtKB-KW"/>
</dbReference>